<evidence type="ECO:0000313" key="6">
    <source>
        <dbReference type="EMBL" id="ADJ22643.1"/>
    </source>
</evidence>
<organism evidence="6 7">
    <name type="scientific">Hyphomicrobium denitrificans (strain ATCC 51888 / DSM 1869 / NCIMB 11706 / TK 0415)</name>
    <dbReference type="NCBI Taxonomy" id="582899"/>
    <lineage>
        <taxon>Bacteria</taxon>
        <taxon>Pseudomonadati</taxon>
        <taxon>Pseudomonadota</taxon>
        <taxon>Alphaproteobacteria</taxon>
        <taxon>Hyphomicrobiales</taxon>
        <taxon>Hyphomicrobiaceae</taxon>
        <taxon>Hyphomicrobium</taxon>
    </lineage>
</organism>
<dbReference type="eggNOG" id="COG5331">
    <property type="taxonomic scope" value="Bacteria"/>
</dbReference>
<comment type="subcellular location">
    <subcellularLocation>
        <location evidence="1">Membrane</location>
    </subcellularLocation>
</comment>
<accession>D8JTT1</accession>
<dbReference type="EMBL" id="CP002083">
    <property type="protein sequence ID" value="ADJ22643.1"/>
    <property type="molecule type" value="Genomic_DNA"/>
</dbReference>
<evidence type="ECO:0000256" key="5">
    <source>
        <dbReference type="SAM" id="Phobius"/>
    </source>
</evidence>
<keyword evidence="2 5" id="KW-0812">Transmembrane</keyword>
<reference evidence="7" key="1">
    <citation type="journal article" date="2011" name="J. Bacteriol.">
        <title>Genome sequences of eight morphologically diverse alphaproteobacteria.</title>
        <authorList>
            <consortium name="US DOE Joint Genome Institute"/>
            <person name="Brown P.J."/>
            <person name="Kysela D.T."/>
            <person name="Buechlein A."/>
            <person name="Hemmerich C."/>
            <person name="Brun Y.V."/>
        </authorList>
    </citation>
    <scope>NUCLEOTIDE SEQUENCE [LARGE SCALE GENOMIC DNA]</scope>
    <source>
        <strain evidence="7">ATCC 51888 / DSM 1869 / NCIB 11706 / TK 0415</strain>
    </source>
</reference>
<feature type="transmembrane region" description="Helical" evidence="5">
    <location>
        <begin position="117"/>
        <end position="137"/>
    </location>
</feature>
<keyword evidence="7" id="KW-1185">Reference proteome</keyword>
<feature type="transmembrane region" description="Helical" evidence="5">
    <location>
        <begin position="68"/>
        <end position="97"/>
    </location>
</feature>
<evidence type="ECO:0008006" key="8">
    <source>
        <dbReference type="Google" id="ProtNLM"/>
    </source>
</evidence>
<evidence type="ECO:0000256" key="2">
    <source>
        <dbReference type="ARBA" id="ARBA00022692"/>
    </source>
</evidence>
<dbReference type="Gene3D" id="1.20.120.550">
    <property type="entry name" value="Membrane associated eicosanoid/glutathione metabolism-like domain"/>
    <property type="match status" value="1"/>
</dbReference>
<proteinExistence type="predicted"/>
<dbReference type="SUPFAM" id="SSF161084">
    <property type="entry name" value="MAPEG domain-like"/>
    <property type="match status" value="1"/>
</dbReference>
<dbReference type="KEGG" id="hdn:Hden_0826"/>
<keyword evidence="3 5" id="KW-1133">Transmembrane helix</keyword>
<feature type="transmembrane region" description="Helical" evidence="5">
    <location>
        <begin position="6"/>
        <end position="26"/>
    </location>
</feature>
<dbReference type="OrthoDB" id="5516290at2"/>
<evidence type="ECO:0000256" key="1">
    <source>
        <dbReference type="ARBA" id="ARBA00004370"/>
    </source>
</evidence>
<dbReference type="Proteomes" id="UP000002033">
    <property type="component" value="Chromosome"/>
</dbReference>
<name>D8JTT1_HYPDA</name>
<evidence type="ECO:0000313" key="7">
    <source>
        <dbReference type="Proteomes" id="UP000002033"/>
    </source>
</evidence>
<sequence>MTVTDFLLPVFVQVALTFALLIRTAIGRVSSFRSGEVKPEDIALGEQGWPKKVTQYGNAFKNQFELPVLFYALIAFILITRVGDFLLLVLAWIFVVLRLMHAYVHTTGNNVLLRGRIYGGGLIVLLAMWVIFAVRILTGA</sequence>
<evidence type="ECO:0000256" key="3">
    <source>
        <dbReference type="ARBA" id="ARBA00022989"/>
    </source>
</evidence>
<dbReference type="HOGENOM" id="CLU_129387_1_0_5"/>
<evidence type="ECO:0000256" key="4">
    <source>
        <dbReference type="ARBA" id="ARBA00023136"/>
    </source>
</evidence>
<gene>
    <name evidence="6" type="ordered locus">Hden_0826</name>
</gene>
<dbReference type="InterPro" id="IPR001129">
    <property type="entry name" value="Membr-assoc_MAPEG"/>
</dbReference>
<dbReference type="Pfam" id="PF01124">
    <property type="entry name" value="MAPEG"/>
    <property type="match status" value="1"/>
</dbReference>
<dbReference type="InterPro" id="IPR023352">
    <property type="entry name" value="MAPEG-like_dom_sf"/>
</dbReference>
<protein>
    <recommendedName>
        <fullName evidence="8">Membrane-associated protein in eicosanoid and glutathione metabolism (MAPEG)</fullName>
    </recommendedName>
</protein>
<dbReference type="AlphaFoldDB" id="D8JTT1"/>
<dbReference type="GO" id="GO:0016020">
    <property type="term" value="C:membrane"/>
    <property type="evidence" value="ECO:0007669"/>
    <property type="project" value="UniProtKB-SubCell"/>
</dbReference>
<dbReference type="RefSeq" id="WP_013214858.1">
    <property type="nucleotide sequence ID" value="NC_014313.1"/>
</dbReference>
<dbReference type="STRING" id="582899.Hden_0826"/>
<keyword evidence="4 5" id="KW-0472">Membrane</keyword>